<name>Q3ZA35_DEHM1</name>
<evidence type="ECO:0000256" key="1">
    <source>
        <dbReference type="ARBA" id="ARBA00002286"/>
    </source>
</evidence>
<dbReference type="GO" id="GO:0003676">
    <property type="term" value="F:nucleic acid binding"/>
    <property type="evidence" value="ECO:0007669"/>
    <property type="project" value="InterPro"/>
</dbReference>
<dbReference type="HOGENOM" id="CLU_027402_31_0_0"/>
<dbReference type="NCBIfam" id="NF033516">
    <property type="entry name" value="transpos_IS3"/>
    <property type="match status" value="1"/>
</dbReference>
<dbReference type="GO" id="GO:0015074">
    <property type="term" value="P:DNA integration"/>
    <property type="evidence" value="ECO:0007669"/>
    <property type="project" value="InterPro"/>
</dbReference>
<dbReference type="STRING" id="243164.DET0166"/>
<dbReference type="Proteomes" id="UP000008289">
    <property type="component" value="Chromosome"/>
</dbReference>
<dbReference type="InterPro" id="IPR001584">
    <property type="entry name" value="Integrase_cat-core"/>
</dbReference>
<sequence>MEFARGNLGLSERRACLLVGISPSAYRYKPKLDDDLALRQRLRDLAGERKRFGSPRLHIMLKREGLVINHKRTERIYKEEGLALRRKRKRKGTAVNRIILPVPDRPNQRWSMDFVSDSTVTGRRFRTLTIVDDFTRECPAIEVDTSLGGARVVSVLERLAETRGLPEVITIDNGPEFAGRALDEWAYRRGVKLNFIRPGKPIENAFAESFNGRFRDECLNENWFMSLKQAREIIEDWRIDYNEVRPHTSLKGQTPQEYAEANSGLYSGMLLKVG</sequence>
<dbReference type="InterPro" id="IPR012337">
    <property type="entry name" value="RNaseH-like_sf"/>
</dbReference>
<evidence type="ECO:0000259" key="2">
    <source>
        <dbReference type="PROSITE" id="PS50994"/>
    </source>
</evidence>
<dbReference type="Pfam" id="PF13683">
    <property type="entry name" value="rve_3"/>
    <property type="match status" value="1"/>
</dbReference>
<evidence type="ECO:0000313" key="3">
    <source>
        <dbReference type="EMBL" id="AAW40477.1"/>
    </source>
</evidence>
<gene>
    <name evidence="3" type="ordered locus">DET0166</name>
</gene>
<accession>Q3ZA35</accession>
<dbReference type="InterPro" id="IPR036397">
    <property type="entry name" value="RNaseH_sf"/>
</dbReference>
<dbReference type="Pfam" id="PF13276">
    <property type="entry name" value="HTH_21"/>
    <property type="match status" value="1"/>
</dbReference>
<comment type="function">
    <text evidence="1">Involved in the transposition of the insertion sequence.</text>
</comment>
<dbReference type="InterPro" id="IPR048020">
    <property type="entry name" value="Transpos_IS3"/>
</dbReference>
<dbReference type="EMBL" id="CP000027">
    <property type="protein sequence ID" value="AAW40477.1"/>
    <property type="molecule type" value="Genomic_DNA"/>
</dbReference>
<dbReference type="InParanoid" id="Q3ZA35"/>
<dbReference type="PATRIC" id="fig|243164.10.peg.155"/>
<dbReference type="AlphaFoldDB" id="Q3ZA35"/>
<keyword evidence="4" id="KW-1185">Reference proteome</keyword>
<dbReference type="PANTHER" id="PTHR47515">
    <property type="entry name" value="LOW CALCIUM RESPONSE LOCUS PROTEIN T"/>
    <property type="match status" value="1"/>
</dbReference>
<dbReference type="eggNOG" id="COG2801">
    <property type="taxonomic scope" value="Bacteria"/>
</dbReference>
<dbReference type="PROSITE" id="PS50994">
    <property type="entry name" value="INTEGRASE"/>
    <property type="match status" value="1"/>
</dbReference>
<dbReference type="Gene3D" id="3.30.420.10">
    <property type="entry name" value="Ribonuclease H-like superfamily/Ribonuclease H"/>
    <property type="match status" value="1"/>
</dbReference>
<dbReference type="FunFam" id="3.30.420.10:FF:000220">
    <property type="entry name" value="ISDet2, transposase orfB"/>
    <property type="match status" value="1"/>
</dbReference>
<evidence type="ECO:0000313" key="4">
    <source>
        <dbReference type="Proteomes" id="UP000008289"/>
    </source>
</evidence>
<organism evidence="3 4">
    <name type="scientific">Dehalococcoides mccartyi (strain ATCC BAA-2266 / KCTC 15142 / 195)</name>
    <name type="common">Dehalococcoides ethenogenes (strain 195)</name>
    <dbReference type="NCBI Taxonomy" id="243164"/>
    <lineage>
        <taxon>Bacteria</taxon>
        <taxon>Bacillati</taxon>
        <taxon>Chloroflexota</taxon>
        <taxon>Dehalococcoidia</taxon>
        <taxon>Dehalococcoidales</taxon>
        <taxon>Dehalococcoidaceae</taxon>
        <taxon>Dehalococcoides</taxon>
    </lineage>
</organism>
<dbReference type="SUPFAM" id="SSF53098">
    <property type="entry name" value="Ribonuclease H-like"/>
    <property type="match status" value="1"/>
</dbReference>
<dbReference type="InterPro" id="IPR025948">
    <property type="entry name" value="HTH-like_dom"/>
</dbReference>
<proteinExistence type="predicted"/>
<feature type="domain" description="Integrase catalytic" evidence="2">
    <location>
        <begin position="102"/>
        <end position="263"/>
    </location>
</feature>
<reference evidence="3 4" key="1">
    <citation type="journal article" date="2005" name="Science">
        <title>Genome sequence of the PCE-dechlorinating bacterium Dehalococcoides ethenogenes.</title>
        <authorList>
            <person name="Seshadri R."/>
            <person name="Adrian L."/>
            <person name="Fouts D.E."/>
            <person name="Eisen J.A."/>
            <person name="Phillippy A.M."/>
            <person name="Methe B.A."/>
            <person name="Ward N.L."/>
            <person name="Nelson W.C."/>
            <person name="Deboy R.T."/>
            <person name="Khouri H.M."/>
            <person name="Kolonay J.F."/>
            <person name="Dodson R.J."/>
            <person name="Daugherty S.C."/>
            <person name="Brinkac L.M."/>
            <person name="Sullivan S.A."/>
            <person name="Madupu R."/>
            <person name="Nelson K.E."/>
            <person name="Kang K.H."/>
            <person name="Impraim M."/>
            <person name="Tran K."/>
            <person name="Robinson J.M."/>
            <person name="Forberger H.A."/>
            <person name="Fraser C.M."/>
            <person name="Zinder S.H."/>
            <person name="Heidelberg J.F."/>
        </authorList>
    </citation>
    <scope>NUCLEOTIDE SEQUENCE [LARGE SCALE GENOMIC DNA]</scope>
    <source>
        <strain evidence="4">ATCC BAA-2266 / KCTC 15142 / 195</strain>
    </source>
</reference>
<dbReference type="PANTHER" id="PTHR47515:SF1">
    <property type="entry name" value="BLR2054 PROTEIN"/>
    <property type="match status" value="1"/>
</dbReference>
<dbReference type="KEGG" id="det:DET0166"/>
<protein>
    <submittedName>
        <fullName evidence="3">ISDet2, transposase orfB</fullName>
    </submittedName>
</protein>